<comment type="cofactor">
    <cofactor evidence="1">
        <name>FMN</name>
        <dbReference type="ChEBI" id="CHEBI:58210"/>
    </cofactor>
</comment>
<reference evidence="11" key="1">
    <citation type="submission" date="2015-03" db="EMBL/GenBank/DDBJ databases">
        <title>Luteipulveratus halotolerans sp. nov., a novel actinobacterium (Dermacoccaceae) from Sarawak, Malaysia.</title>
        <authorList>
            <person name="Juboi H."/>
            <person name="Basik A."/>
            <person name="Shamsul S.S."/>
            <person name="Arnold P."/>
            <person name="Schmitt E.K."/>
            <person name="Sanglier J.-J."/>
            <person name="Yeo T."/>
        </authorList>
    </citation>
    <scope>NUCLEOTIDE SEQUENCE [LARGE SCALE GENOMIC DNA]</scope>
    <source>
        <strain evidence="11">C296001</strain>
    </source>
</reference>
<evidence type="ECO:0000313" key="11">
    <source>
        <dbReference type="Proteomes" id="UP000037397"/>
    </source>
</evidence>
<comment type="catalytic activity">
    <reaction evidence="9">
        <text>3 propionate 3-nitronate + 3 O2 + H2O = 3 3-oxopropanoate + 2 nitrate + nitrite + H2O2 + 3 H(+)</text>
        <dbReference type="Rhea" id="RHEA:57332"/>
        <dbReference type="ChEBI" id="CHEBI:15377"/>
        <dbReference type="ChEBI" id="CHEBI:15378"/>
        <dbReference type="ChEBI" id="CHEBI:15379"/>
        <dbReference type="ChEBI" id="CHEBI:16240"/>
        <dbReference type="ChEBI" id="CHEBI:16301"/>
        <dbReference type="ChEBI" id="CHEBI:17632"/>
        <dbReference type="ChEBI" id="CHEBI:33190"/>
        <dbReference type="ChEBI" id="CHEBI:136067"/>
    </reaction>
</comment>
<dbReference type="EMBL" id="LAIR01000002">
    <property type="protein sequence ID" value="KNX39364.1"/>
    <property type="molecule type" value="Genomic_DNA"/>
</dbReference>
<dbReference type="OrthoDB" id="9778912at2"/>
<accession>A0A0L6CNN1</accession>
<comment type="similarity">
    <text evidence="2">Belongs to the nitronate monooxygenase family. NMO class I subfamily.</text>
</comment>
<gene>
    <name evidence="10" type="ORF">VV01_10145</name>
</gene>
<organism evidence="10 11">
    <name type="scientific">Luteipulveratus halotolerans</name>
    <dbReference type="NCBI Taxonomy" id="1631356"/>
    <lineage>
        <taxon>Bacteria</taxon>
        <taxon>Bacillati</taxon>
        <taxon>Actinomycetota</taxon>
        <taxon>Actinomycetes</taxon>
        <taxon>Micrococcales</taxon>
        <taxon>Dermacoccaceae</taxon>
        <taxon>Luteipulveratus</taxon>
    </lineage>
</organism>
<sequence>MAGGPSTPELVAAVGEAGGLGHLAAGYKTVDDVRDQIERTRALSDRPFGVNVFVPSVMERSRDEADVAAYRRSLQPLAATLEVELPQPRWDDTDSYDAKIDLLEELVVDTVSFTFGCPGAEVVRRLRAVGSQVVVTVTDADEALAAVREGADALCVQGSQAGGHRGTHRVDSIPNDLSYVDLLREVRTVTTVPLIAAGGIASADDVRRAIGLGAAAVQVGTAFLLCPEAGTSAAHRAGLVEPALDRTVVTRAFSGRPARGLRNALVDAHDAHAPSVFPAVDQVTKPLRAAAAALEDFHQVSLWAGTRWQHVEEQPAADVVRALAP</sequence>
<name>A0A0L6CNN1_9MICO</name>
<evidence type="ECO:0000256" key="2">
    <source>
        <dbReference type="ARBA" id="ARBA00009881"/>
    </source>
</evidence>
<dbReference type="PANTHER" id="PTHR42747">
    <property type="entry name" value="NITRONATE MONOOXYGENASE-RELATED"/>
    <property type="match status" value="1"/>
</dbReference>
<dbReference type="InterPro" id="IPR004136">
    <property type="entry name" value="NMO"/>
</dbReference>
<evidence type="ECO:0000256" key="4">
    <source>
        <dbReference type="ARBA" id="ARBA00022630"/>
    </source>
</evidence>
<keyword evidence="5" id="KW-0288">FMN</keyword>
<comment type="caution">
    <text evidence="10">The sequence shown here is derived from an EMBL/GenBank/DDBJ whole genome shotgun (WGS) entry which is preliminary data.</text>
</comment>
<dbReference type="GO" id="GO:0009636">
    <property type="term" value="P:response to toxic substance"/>
    <property type="evidence" value="ECO:0007669"/>
    <property type="project" value="UniProtKB-KW"/>
</dbReference>
<dbReference type="Proteomes" id="UP000037397">
    <property type="component" value="Unassembled WGS sequence"/>
</dbReference>
<keyword evidence="3" id="KW-0216">Detoxification</keyword>
<dbReference type="InterPro" id="IPR013785">
    <property type="entry name" value="Aldolase_TIM"/>
</dbReference>
<evidence type="ECO:0000256" key="8">
    <source>
        <dbReference type="ARBA" id="ARBA00031155"/>
    </source>
</evidence>
<evidence type="ECO:0000256" key="7">
    <source>
        <dbReference type="ARBA" id="ARBA00023033"/>
    </source>
</evidence>
<dbReference type="PANTHER" id="PTHR42747:SF3">
    <property type="entry name" value="NITRONATE MONOOXYGENASE-RELATED"/>
    <property type="match status" value="1"/>
</dbReference>
<proteinExistence type="inferred from homology"/>
<evidence type="ECO:0000256" key="9">
    <source>
        <dbReference type="ARBA" id="ARBA00049401"/>
    </source>
</evidence>
<evidence type="ECO:0000256" key="5">
    <source>
        <dbReference type="ARBA" id="ARBA00022643"/>
    </source>
</evidence>
<protein>
    <recommendedName>
        <fullName evidence="8">Propionate 3-nitronate monooxygenase</fullName>
    </recommendedName>
</protein>
<dbReference type="GO" id="GO:0018580">
    <property type="term" value="F:nitronate monooxygenase activity"/>
    <property type="evidence" value="ECO:0007669"/>
    <property type="project" value="InterPro"/>
</dbReference>
<evidence type="ECO:0000313" key="10">
    <source>
        <dbReference type="EMBL" id="KNX39364.1"/>
    </source>
</evidence>
<dbReference type="Pfam" id="PF03060">
    <property type="entry name" value="NMO"/>
    <property type="match status" value="1"/>
</dbReference>
<evidence type="ECO:0000256" key="6">
    <source>
        <dbReference type="ARBA" id="ARBA00023002"/>
    </source>
</evidence>
<keyword evidence="7" id="KW-0503">Monooxygenase</keyword>
<dbReference type="SUPFAM" id="SSF51412">
    <property type="entry name" value="Inosine monophosphate dehydrogenase (IMPDH)"/>
    <property type="match status" value="1"/>
</dbReference>
<dbReference type="PATRIC" id="fig|1631356.3.peg.1978"/>
<evidence type="ECO:0000256" key="1">
    <source>
        <dbReference type="ARBA" id="ARBA00001917"/>
    </source>
</evidence>
<keyword evidence="11" id="KW-1185">Reference proteome</keyword>
<keyword evidence="6" id="KW-0560">Oxidoreductase</keyword>
<dbReference type="Gene3D" id="3.20.20.70">
    <property type="entry name" value="Aldolase class I"/>
    <property type="match status" value="1"/>
</dbReference>
<dbReference type="CDD" id="cd04730">
    <property type="entry name" value="NPD_like"/>
    <property type="match status" value="1"/>
</dbReference>
<dbReference type="AlphaFoldDB" id="A0A0L6CNN1"/>
<dbReference type="STRING" id="1631356.VV01_10145"/>
<evidence type="ECO:0000256" key="3">
    <source>
        <dbReference type="ARBA" id="ARBA00022575"/>
    </source>
</evidence>
<keyword evidence="4" id="KW-0285">Flavoprotein</keyword>